<dbReference type="AlphaFoldDB" id="A0A516PZ17"/>
<evidence type="ECO:0000313" key="2">
    <source>
        <dbReference type="EMBL" id="QDP96408.1"/>
    </source>
</evidence>
<dbReference type="OrthoDB" id="7869604at2"/>
<name>A0A516PZ17_9ACTN</name>
<dbReference type="Proteomes" id="UP000319263">
    <property type="component" value="Chromosome"/>
</dbReference>
<sequence>MAAAEGFEYVVRGGEVVITHHGIKATVLRGRRAADFIEDVESEDAQLLMARLTGNYRRGNERTARRHLRNSRRGAQRPE</sequence>
<feature type="region of interest" description="Disordered" evidence="1">
    <location>
        <begin position="58"/>
        <end position="79"/>
    </location>
</feature>
<accession>A0A516PZ17</accession>
<feature type="compositionally biased region" description="Basic residues" evidence="1">
    <location>
        <begin position="64"/>
        <end position="79"/>
    </location>
</feature>
<reference evidence="2 3" key="1">
    <citation type="submission" date="2019-07" db="EMBL/GenBank/DDBJ databases">
        <title>Microlunatus dokdonensis sp. nov. isolated from the rhizospheric soil of the wild plant Elymus tsukushiensis.</title>
        <authorList>
            <person name="Ghim S.-Y."/>
            <person name="Hwang Y.-J."/>
            <person name="Son J.-S."/>
            <person name="Shin J.-H."/>
        </authorList>
    </citation>
    <scope>NUCLEOTIDE SEQUENCE [LARGE SCALE GENOMIC DNA]</scope>
    <source>
        <strain evidence="2 3">KUDC0627</strain>
    </source>
</reference>
<organism evidence="2 3">
    <name type="scientific">Microlunatus elymi</name>
    <dbReference type="NCBI Taxonomy" id="2596828"/>
    <lineage>
        <taxon>Bacteria</taxon>
        <taxon>Bacillati</taxon>
        <taxon>Actinomycetota</taxon>
        <taxon>Actinomycetes</taxon>
        <taxon>Propionibacteriales</taxon>
        <taxon>Propionibacteriaceae</taxon>
        <taxon>Microlunatus</taxon>
    </lineage>
</organism>
<keyword evidence="3" id="KW-1185">Reference proteome</keyword>
<evidence type="ECO:0000256" key="1">
    <source>
        <dbReference type="SAM" id="MobiDB-lite"/>
    </source>
</evidence>
<dbReference type="EMBL" id="CP041692">
    <property type="protein sequence ID" value="QDP96408.1"/>
    <property type="molecule type" value="Genomic_DNA"/>
</dbReference>
<protein>
    <submittedName>
        <fullName evidence="2">Uncharacterized protein</fullName>
    </submittedName>
</protein>
<evidence type="ECO:0000313" key="3">
    <source>
        <dbReference type="Proteomes" id="UP000319263"/>
    </source>
</evidence>
<dbReference type="RefSeq" id="WP_143986374.1">
    <property type="nucleotide sequence ID" value="NZ_CP041692.1"/>
</dbReference>
<dbReference type="KEGG" id="mik:FOE78_11285"/>
<proteinExistence type="predicted"/>
<gene>
    <name evidence="2" type="ORF">FOE78_11285</name>
</gene>